<dbReference type="PANTHER" id="PTHR35894">
    <property type="entry name" value="GENERAL SECRETION PATHWAY PROTEIN A-RELATED"/>
    <property type="match status" value="1"/>
</dbReference>
<dbReference type="AlphaFoldDB" id="A0A5K7ZQZ5"/>
<evidence type="ECO:0000313" key="3">
    <source>
        <dbReference type="EMBL" id="BBO80795.1"/>
    </source>
</evidence>
<dbReference type="PANTHER" id="PTHR35894:SF1">
    <property type="entry name" value="PHOSPHORIBULOKINASE _ URIDINE KINASE FAMILY"/>
    <property type="match status" value="1"/>
</dbReference>
<dbReference type="EMBL" id="AP021876">
    <property type="protein sequence ID" value="BBO80795.1"/>
    <property type="molecule type" value="Genomic_DNA"/>
</dbReference>
<organism evidence="2 5">
    <name type="scientific">Desulfosarcina ovata subsp. sediminis</name>
    <dbReference type="NCBI Taxonomy" id="885957"/>
    <lineage>
        <taxon>Bacteria</taxon>
        <taxon>Pseudomonadati</taxon>
        <taxon>Thermodesulfobacteriota</taxon>
        <taxon>Desulfobacteria</taxon>
        <taxon>Desulfobacterales</taxon>
        <taxon>Desulfosarcinaceae</taxon>
        <taxon>Desulfosarcina</taxon>
    </lineage>
</organism>
<evidence type="ECO:0000313" key="5">
    <source>
        <dbReference type="Proteomes" id="UP000425960"/>
    </source>
</evidence>
<evidence type="ECO:0000313" key="4">
    <source>
        <dbReference type="EMBL" id="BBO81179.1"/>
    </source>
</evidence>
<protein>
    <recommendedName>
        <fullName evidence="1">AAA+ ATPase domain-containing protein</fullName>
    </recommendedName>
</protein>
<dbReference type="GO" id="GO:0016887">
    <property type="term" value="F:ATP hydrolysis activity"/>
    <property type="evidence" value="ECO:0007669"/>
    <property type="project" value="InterPro"/>
</dbReference>
<dbReference type="Gene3D" id="3.40.50.300">
    <property type="entry name" value="P-loop containing nucleotide triphosphate hydrolases"/>
    <property type="match status" value="1"/>
</dbReference>
<dbReference type="SMART" id="SM00382">
    <property type="entry name" value="AAA"/>
    <property type="match status" value="1"/>
</dbReference>
<name>A0A5K7ZQZ5_9BACT</name>
<evidence type="ECO:0000259" key="1">
    <source>
        <dbReference type="SMART" id="SM00382"/>
    </source>
</evidence>
<dbReference type="KEGG" id="dov:DSCO28_07990"/>
<dbReference type="InterPro" id="IPR027417">
    <property type="entry name" value="P-loop_NTPase"/>
</dbReference>
<dbReference type="KEGG" id="dov:DSCO28_13610"/>
<proteinExistence type="predicted"/>
<dbReference type="SUPFAM" id="SSF52540">
    <property type="entry name" value="P-loop containing nucleoside triphosphate hydrolases"/>
    <property type="match status" value="1"/>
</dbReference>
<dbReference type="RefSeq" id="WP_197910406.1">
    <property type="nucleotide sequence ID" value="NZ_AP021876.1"/>
</dbReference>
<dbReference type="EMBL" id="AP021876">
    <property type="protein sequence ID" value="BBO80233.1"/>
    <property type="molecule type" value="Genomic_DNA"/>
</dbReference>
<dbReference type="Proteomes" id="UP000425960">
    <property type="component" value="Chromosome"/>
</dbReference>
<dbReference type="InterPro" id="IPR052026">
    <property type="entry name" value="ExeA_AAA_ATPase_DNA-bind"/>
</dbReference>
<dbReference type="InterPro" id="IPR003593">
    <property type="entry name" value="AAA+_ATPase"/>
</dbReference>
<dbReference type="InterPro" id="IPR049945">
    <property type="entry name" value="AAA_22"/>
</dbReference>
<gene>
    <name evidence="2" type="ORF">DSCO28_07990</name>
    <name evidence="3" type="ORF">DSCO28_13610</name>
    <name evidence="4" type="ORF">DSCO28_17450</name>
</gene>
<sequence length="271" mass="30193">MEMSTPYTLFFGFEKEPFTSDIAVDEILETDQLTGAKNRFDYSLGLGAIYLITGEIGSGKSTAIRYLVSSLHPSEYKRIYVTATSGSILELYRLIMAELGMQPAGISRAVMTDRIKREVLEQIHGKKRHVVLIIDEASLLRLEVFVELHTLCQFEMDSKPYLPIVMAGQSHLVDHLRYPGCLPLASRIVAKSHFIGSQKNQMQAYLQHHLSIAGINRMLFEDDAVTAIHQGSGGIFRRANHLARGALVAAAMEQHKTVNAEHVRLAASEIL</sequence>
<reference evidence="2 5" key="1">
    <citation type="submission" date="2019-11" db="EMBL/GenBank/DDBJ databases">
        <title>Comparative genomics of hydrocarbon-degrading Desulfosarcina strains.</title>
        <authorList>
            <person name="Watanabe M."/>
            <person name="Kojima H."/>
            <person name="Fukui M."/>
        </authorList>
    </citation>
    <scope>NUCLEOTIDE SEQUENCE [LARGE SCALE GENOMIC DNA]</scope>
    <source>
        <strain evidence="2 5">28bB2T</strain>
    </source>
</reference>
<feature type="domain" description="AAA+ ATPase" evidence="1">
    <location>
        <begin position="46"/>
        <end position="194"/>
    </location>
</feature>
<dbReference type="KEGG" id="dov:DSCO28_17450"/>
<accession>A0A5K7ZQZ5</accession>
<dbReference type="EMBL" id="AP021876">
    <property type="protein sequence ID" value="BBO81179.1"/>
    <property type="molecule type" value="Genomic_DNA"/>
</dbReference>
<evidence type="ECO:0000313" key="2">
    <source>
        <dbReference type="EMBL" id="BBO80233.1"/>
    </source>
</evidence>
<dbReference type="Pfam" id="PF13401">
    <property type="entry name" value="AAA_22"/>
    <property type="match status" value="1"/>
</dbReference>